<dbReference type="RefSeq" id="WP_076930555.1">
    <property type="nucleotide sequence ID" value="NZ_LT605205.1"/>
</dbReference>
<accession>A0A1R3T7H2</accession>
<dbReference type="Proteomes" id="UP000187464">
    <property type="component" value="Chromosome I"/>
</dbReference>
<keyword evidence="2" id="KW-1185">Reference proteome</keyword>
<sequence>MSLENIHKANEIIKKLQGQRREKSVKFRETWYKTIEASPVKKRRMPEDFKDSSYLYIRSYDGDNGYRPGANVAYWRSPDVMVSPVSSLNSYTTELNAGTLYNIKCLVHNRGDVNVPSAKVEFYLVTPSLGFDTRFGKKLGIASTWVNCYSSSEVNIRYLVEPSDAGHKCLFARVFSFSPLDIPLHDTLLNPVQDRRIGQKNLNIAAQATQMNLNILHMPQAQLTVQFVPLNKEAVLAIRHPVAADFRIIDKPRERAEFRLNFAKETVANVTDVKLPKRLTNLSNRLGEIKRGIDLKINQPGKIEYKDAAFRFEFNQEGKYNLKDQNRIEDEMKRIHKIIQSGERRASDFKKEIDEYRQMNLERRMTLLSMDIPNIGLQKGELAGYDVVAINNMNGEIFGGITLLVHG</sequence>
<protein>
    <submittedName>
        <fullName evidence="1">Uncharacterized protein</fullName>
    </submittedName>
</protein>
<gene>
    <name evidence="1" type="ORF">PSM36_1728</name>
</gene>
<evidence type="ECO:0000313" key="1">
    <source>
        <dbReference type="EMBL" id="SCD20547.1"/>
    </source>
</evidence>
<reference evidence="1 2" key="1">
    <citation type="submission" date="2016-08" db="EMBL/GenBank/DDBJ databases">
        <authorList>
            <person name="Seilhamer J.J."/>
        </authorList>
    </citation>
    <scope>NUCLEOTIDE SEQUENCE [LARGE SCALE GENOMIC DNA]</scope>
    <source>
        <strain evidence="1">M3/6</strain>
    </source>
</reference>
<dbReference type="EMBL" id="LT605205">
    <property type="protein sequence ID" value="SCD20547.1"/>
    <property type="molecule type" value="Genomic_DNA"/>
</dbReference>
<dbReference type="STRING" id="1642647.PSM36_1728"/>
<evidence type="ECO:0000313" key="2">
    <source>
        <dbReference type="Proteomes" id="UP000187464"/>
    </source>
</evidence>
<dbReference type="AlphaFoldDB" id="A0A1R3T7H2"/>
<proteinExistence type="predicted"/>
<dbReference type="KEGG" id="psac:PSM36_1728"/>
<name>A0A1R3T7H2_9BACT</name>
<organism evidence="1 2">
    <name type="scientific">Proteiniphilum saccharofermentans</name>
    <dbReference type="NCBI Taxonomy" id="1642647"/>
    <lineage>
        <taxon>Bacteria</taxon>
        <taxon>Pseudomonadati</taxon>
        <taxon>Bacteroidota</taxon>
        <taxon>Bacteroidia</taxon>
        <taxon>Bacteroidales</taxon>
        <taxon>Dysgonomonadaceae</taxon>
        <taxon>Proteiniphilum</taxon>
    </lineage>
</organism>